<evidence type="ECO:0000313" key="5">
    <source>
        <dbReference type="Proteomes" id="UP001652409"/>
    </source>
</evidence>
<keyword evidence="5" id="KW-1185">Reference proteome</keyword>
<protein>
    <submittedName>
        <fullName evidence="4">YodL domain-containing protein</fullName>
    </submittedName>
</protein>
<dbReference type="InterPro" id="IPR025465">
    <property type="entry name" value="DUF4316"/>
</dbReference>
<gene>
    <name evidence="4" type="ORF">OCV61_08480</name>
</gene>
<dbReference type="Proteomes" id="UP001652409">
    <property type="component" value="Unassembled WGS sequence"/>
</dbReference>
<evidence type="ECO:0000259" key="2">
    <source>
        <dbReference type="Pfam" id="PF14191"/>
    </source>
</evidence>
<dbReference type="Pfam" id="PF14195">
    <property type="entry name" value="DUF4316"/>
    <property type="match status" value="1"/>
</dbReference>
<feature type="domain" description="DUF4316" evidence="3">
    <location>
        <begin position="138"/>
        <end position="179"/>
    </location>
</feature>
<dbReference type="RefSeq" id="WP_055230824.1">
    <property type="nucleotide sequence ID" value="NZ_JAOQJL010000014.1"/>
</dbReference>
<dbReference type="EMBL" id="JAOQJL010000014">
    <property type="protein sequence ID" value="MCU6765449.1"/>
    <property type="molecule type" value="Genomic_DNA"/>
</dbReference>
<comment type="caution">
    <text evidence="4">The sequence shown here is derived from an EMBL/GenBank/DDBJ whole genome shotgun (WGS) entry which is preliminary data.</text>
</comment>
<proteinExistence type="predicted"/>
<feature type="domain" description="YodL-like" evidence="2">
    <location>
        <begin position="33"/>
        <end position="134"/>
    </location>
</feature>
<dbReference type="Pfam" id="PF14191">
    <property type="entry name" value="YodL"/>
    <property type="match status" value="1"/>
</dbReference>
<evidence type="ECO:0000256" key="1">
    <source>
        <dbReference type="SAM" id="MobiDB-lite"/>
    </source>
</evidence>
<name>A0ABT2TVH7_9FIRM</name>
<dbReference type="InterPro" id="IPR025923">
    <property type="entry name" value="YodL-like_dom"/>
</dbReference>
<sequence length="200" mass="22868">MSQEKIERWNEVDGNLDNGEKLQAFLDSTTDAYAILQLRRTDETVYERFESYEALKRQGKEPNIDHYDVVYVAPLSSYTDQTAMLEGLYTKFNVERPEDFRGHSLSVSDIVALKTDAVVSFHYVDSIGFQELQGFMKPENYLKNAEMAMEDDYGMLDGVINNGKAPATEERSSVLAQLKEQPVLDSPHKPPKARTEREME</sequence>
<evidence type="ECO:0000259" key="3">
    <source>
        <dbReference type="Pfam" id="PF14195"/>
    </source>
</evidence>
<evidence type="ECO:0000313" key="4">
    <source>
        <dbReference type="EMBL" id="MCU6765449.1"/>
    </source>
</evidence>
<organism evidence="4 5">
    <name type="scientific">Blautia ammoniilytica</name>
    <dbReference type="NCBI Taxonomy" id="2981782"/>
    <lineage>
        <taxon>Bacteria</taxon>
        <taxon>Bacillati</taxon>
        <taxon>Bacillota</taxon>
        <taxon>Clostridia</taxon>
        <taxon>Lachnospirales</taxon>
        <taxon>Lachnospiraceae</taxon>
        <taxon>Blautia</taxon>
    </lineage>
</organism>
<accession>A0ABT2TVH7</accession>
<feature type="region of interest" description="Disordered" evidence="1">
    <location>
        <begin position="164"/>
        <end position="200"/>
    </location>
</feature>
<reference evidence="4 5" key="1">
    <citation type="journal article" date="2021" name="ISME Commun">
        <title>Automated analysis of genomic sequences facilitates high-throughput and comprehensive description of bacteria.</title>
        <authorList>
            <person name="Hitch T.C.A."/>
        </authorList>
    </citation>
    <scope>NUCLEOTIDE SEQUENCE [LARGE SCALE GENOMIC DNA]</scope>
    <source>
        <strain evidence="4 5">Sanger_23</strain>
    </source>
</reference>